<evidence type="ECO:0000256" key="4">
    <source>
        <dbReference type="ARBA" id="ARBA00022801"/>
    </source>
</evidence>
<evidence type="ECO:0000256" key="8">
    <source>
        <dbReference type="ARBA" id="ARBA00023211"/>
    </source>
</evidence>
<comment type="similarity">
    <text evidence="10">Belongs to the CRISPR-associated endonuclease Cas1 family.</text>
</comment>
<evidence type="ECO:0000256" key="6">
    <source>
        <dbReference type="ARBA" id="ARBA00023118"/>
    </source>
</evidence>
<dbReference type="HAMAP" id="MF_01470">
    <property type="entry name" value="Cas1"/>
    <property type="match status" value="1"/>
</dbReference>
<dbReference type="InterPro" id="IPR050646">
    <property type="entry name" value="Cas1"/>
</dbReference>
<evidence type="ECO:0000256" key="3">
    <source>
        <dbReference type="ARBA" id="ARBA00022759"/>
    </source>
</evidence>
<keyword evidence="8 10" id="KW-0464">Manganese</keyword>
<protein>
    <recommendedName>
        <fullName evidence="10">CRISPR-associated endonuclease Cas1</fullName>
        <ecNumber evidence="10">3.1.-.-</ecNumber>
    </recommendedName>
</protein>
<dbReference type="NCBIfam" id="TIGR03640">
    <property type="entry name" value="cas1_DVULG"/>
    <property type="match status" value="1"/>
</dbReference>
<evidence type="ECO:0000313" key="11">
    <source>
        <dbReference type="EMBL" id="MDR6243614.1"/>
    </source>
</evidence>
<dbReference type="Gene3D" id="1.20.120.920">
    <property type="entry name" value="CRISPR-associated endonuclease Cas1, C-terminal domain"/>
    <property type="match status" value="1"/>
</dbReference>
<evidence type="ECO:0000256" key="7">
    <source>
        <dbReference type="ARBA" id="ARBA00023125"/>
    </source>
</evidence>
<dbReference type="RefSeq" id="WP_308422655.1">
    <property type="nucleotide sequence ID" value="NZ_BMMB01000008.1"/>
</dbReference>
<feature type="binding site" evidence="10">
    <location>
        <position position="274"/>
    </location>
    <ligand>
        <name>Mn(2+)</name>
        <dbReference type="ChEBI" id="CHEBI:29035"/>
    </ligand>
</feature>
<dbReference type="PANTHER" id="PTHR34353">
    <property type="entry name" value="CRISPR-ASSOCIATED ENDONUCLEASE CAS1 1"/>
    <property type="match status" value="1"/>
</dbReference>
<gene>
    <name evidence="10" type="primary">cas1</name>
    <name evidence="11" type="ORF">JOC58_001507</name>
</gene>
<comment type="caution">
    <text evidence="11">The sequence shown here is derived from an EMBL/GenBank/DDBJ whole genome shotgun (WGS) entry which is preliminary data.</text>
</comment>
<keyword evidence="7 10" id="KW-0238">DNA-binding</keyword>
<dbReference type="InterPro" id="IPR042206">
    <property type="entry name" value="CRISPR-assoc_Cas1_C"/>
</dbReference>
<dbReference type="Pfam" id="PF01867">
    <property type="entry name" value="Cas_Cas1"/>
    <property type="match status" value="1"/>
</dbReference>
<dbReference type="Gene3D" id="3.100.10.20">
    <property type="entry name" value="CRISPR-associated endonuclease Cas1, N-terminal domain"/>
    <property type="match status" value="1"/>
</dbReference>
<evidence type="ECO:0000256" key="2">
    <source>
        <dbReference type="ARBA" id="ARBA00022723"/>
    </source>
</evidence>
<dbReference type="NCBIfam" id="TIGR00287">
    <property type="entry name" value="cas1"/>
    <property type="match status" value="1"/>
</dbReference>
<reference evidence="11 12" key="1">
    <citation type="submission" date="2023-07" db="EMBL/GenBank/DDBJ databases">
        <title>Genomic Encyclopedia of Type Strains, Phase IV (KMG-IV): sequencing the most valuable type-strain genomes for metagenomic binning, comparative biology and taxonomic classification.</title>
        <authorList>
            <person name="Goeker M."/>
        </authorList>
    </citation>
    <scope>NUCLEOTIDE SEQUENCE [LARGE SCALE GENOMIC DNA]</scope>
    <source>
        <strain evidence="11 12">DSM 22170</strain>
    </source>
</reference>
<dbReference type="Proteomes" id="UP001185028">
    <property type="component" value="Unassembled WGS sequence"/>
</dbReference>
<name>A0ABU1IWI5_9BACL</name>
<dbReference type="PANTHER" id="PTHR34353:SF2">
    <property type="entry name" value="CRISPR-ASSOCIATED ENDONUCLEASE CAS1 1"/>
    <property type="match status" value="1"/>
</dbReference>
<keyword evidence="4 10" id="KW-0378">Hydrolase</keyword>
<evidence type="ECO:0000256" key="10">
    <source>
        <dbReference type="HAMAP-Rule" id="MF_01470"/>
    </source>
</evidence>
<comment type="cofactor">
    <cofactor evidence="10">
        <name>Mg(2+)</name>
        <dbReference type="ChEBI" id="CHEBI:18420"/>
    </cofactor>
    <cofactor evidence="10">
        <name>Mn(2+)</name>
        <dbReference type="ChEBI" id="CHEBI:29035"/>
    </cofactor>
</comment>
<dbReference type="CDD" id="cd09721">
    <property type="entry name" value="Cas1_I-C"/>
    <property type="match status" value="1"/>
</dbReference>
<evidence type="ECO:0000256" key="1">
    <source>
        <dbReference type="ARBA" id="ARBA00022722"/>
    </source>
</evidence>
<sequence length="368" mass="41587">MERRTSCIGIASFSYSSKKEEIILRKLLNTLYVTAADSYLARDGENVLVLMGDKEQREKFRVPVHNLEQIVTFGYTGASPALFHLCAERGVGLTFLNEHGAFQARIQGKVNGNVLLRRKQYRWADGEEAVEVAGRFIQAKIINSRSVLRRAMRDHASEINVLKVTEAAQALKRLSLSVLKMPTGNTIRGAEGKAAKIYFGAMNELILADREVFQMKTRNRRPPLDPLNALLSFLYTLLRIDVHSALETVGLDPAVGFLHRDRPGRASLALDVMEELRPYLADRLVLSLINRRQLSAKSFIYKENGAVLLKDEARKEVLAAWQKRKQEEITHPFLGEKIALGLLPYAQALLLARYIRGDLDSYPPFLWK</sequence>
<keyword evidence="5 10" id="KW-0460">Magnesium</keyword>
<dbReference type="EMBL" id="JAVDQH010000005">
    <property type="protein sequence ID" value="MDR6243614.1"/>
    <property type="molecule type" value="Genomic_DNA"/>
</dbReference>
<dbReference type="EC" id="3.1.-.-" evidence="10"/>
<keyword evidence="3 10" id="KW-0255">Endonuclease</keyword>
<feature type="binding site" evidence="10">
    <location>
        <position position="191"/>
    </location>
    <ligand>
        <name>Mn(2+)</name>
        <dbReference type="ChEBI" id="CHEBI:29035"/>
    </ligand>
</feature>
<organism evidence="11 12">
    <name type="scientific">Paenibacillus hunanensis</name>
    <dbReference type="NCBI Taxonomy" id="539262"/>
    <lineage>
        <taxon>Bacteria</taxon>
        <taxon>Bacillati</taxon>
        <taxon>Bacillota</taxon>
        <taxon>Bacilli</taxon>
        <taxon>Bacillales</taxon>
        <taxon>Paenibacillaceae</taxon>
        <taxon>Paenibacillus</taxon>
    </lineage>
</organism>
<keyword evidence="6 10" id="KW-0051">Antiviral defense</keyword>
<dbReference type="InterPro" id="IPR042211">
    <property type="entry name" value="CRISPR-assoc_Cas1_N"/>
</dbReference>
<keyword evidence="2 10" id="KW-0479">Metal-binding</keyword>
<keyword evidence="12" id="KW-1185">Reference proteome</keyword>
<evidence type="ECO:0000256" key="5">
    <source>
        <dbReference type="ARBA" id="ARBA00022842"/>
    </source>
</evidence>
<dbReference type="InterPro" id="IPR019856">
    <property type="entry name" value="CRISPR-assoc_Cas1_DVULG"/>
</dbReference>
<comment type="function">
    <text evidence="10">CRISPR (clustered regularly interspaced short palindromic repeat), is an adaptive immune system that provides protection against mobile genetic elements (viruses, transposable elements and conjugative plasmids). CRISPR clusters contain spacers, sequences complementary to antecedent mobile elements, and target invading nucleic acids. CRISPR clusters are transcribed and processed into CRISPR RNA (crRNA). Acts as a dsDNA endonuclease. Involved in the integration of spacer DNA into the CRISPR cassette.</text>
</comment>
<accession>A0ABU1IWI5</accession>
<comment type="subunit">
    <text evidence="9 10">Homodimer, forms a heterotetramer with a Cas2 homodimer.</text>
</comment>
<keyword evidence="1 10" id="KW-0540">Nuclease</keyword>
<dbReference type="InterPro" id="IPR002729">
    <property type="entry name" value="CRISPR-assoc_Cas1"/>
</dbReference>
<proteinExistence type="inferred from homology"/>
<evidence type="ECO:0000313" key="12">
    <source>
        <dbReference type="Proteomes" id="UP001185028"/>
    </source>
</evidence>
<evidence type="ECO:0000256" key="9">
    <source>
        <dbReference type="ARBA" id="ARBA00038592"/>
    </source>
</evidence>
<feature type="binding site" evidence="10">
    <location>
        <position position="259"/>
    </location>
    <ligand>
        <name>Mn(2+)</name>
        <dbReference type="ChEBI" id="CHEBI:29035"/>
    </ligand>
</feature>